<dbReference type="EMBL" id="CAXDID020000206">
    <property type="protein sequence ID" value="CAL6055378.1"/>
    <property type="molecule type" value="Genomic_DNA"/>
</dbReference>
<evidence type="ECO:0000313" key="1">
    <source>
        <dbReference type="EMBL" id="CAI9954783.1"/>
    </source>
</evidence>
<comment type="caution">
    <text evidence="3">The sequence shown here is derived from an EMBL/GenBank/DDBJ whole genome shotgun (WGS) entry which is preliminary data.</text>
</comment>
<gene>
    <name evidence="1" type="ORF">HINF_LOCUS42428</name>
    <name evidence="2" type="ORF">HINF_LOCUS42434</name>
    <name evidence="3" type="ORF">HINF_LOCUS42440</name>
    <name evidence="4" type="ORF">HINF_LOCUS46514</name>
    <name evidence="5" type="ORF">HINF_LOCUS46520</name>
    <name evidence="6" type="ORF">HINF_LOCUS46526</name>
</gene>
<keyword evidence="7" id="KW-1185">Reference proteome</keyword>
<dbReference type="EMBL" id="CATOUU010000851">
    <property type="protein sequence ID" value="CAI9954795.1"/>
    <property type="molecule type" value="Genomic_DNA"/>
</dbReference>
<evidence type="ECO:0000313" key="6">
    <source>
        <dbReference type="EMBL" id="CAL6055402.1"/>
    </source>
</evidence>
<proteinExistence type="predicted"/>
<evidence type="ECO:0000313" key="2">
    <source>
        <dbReference type="EMBL" id="CAI9954789.1"/>
    </source>
</evidence>
<accession>A0AA86Q9E6</accession>
<dbReference type="EMBL" id="CAXDID020000206">
    <property type="protein sequence ID" value="CAL6055390.1"/>
    <property type="molecule type" value="Genomic_DNA"/>
</dbReference>
<dbReference type="EMBL" id="CAXDID020000206">
    <property type="protein sequence ID" value="CAL6055402.1"/>
    <property type="molecule type" value="Genomic_DNA"/>
</dbReference>
<reference evidence="3" key="1">
    <citation type="submission" date="2023-06" db="EMBL/GenBank/DDBJ databases">
        <authorList>
            <person name="Kurt Z."/>
        </authorList>
    </citation>
    <scope>NUCLEOTIDE SEQUENCE</scope>
</reference>
<dbReference type="AlphaFoldDB" id="A0AA86Q9E6"/>
<evidence type="ECO:0000313" key="7">
    <source>
        <dbReference type="Proteomes" id="UP001642409"/>
    </source>
</evidence>
<reference evidence="4 7" key="2">
    <citation type="submission" date="2024-07" db="EMBL/GenBank/DDBJ databases">
        <authorList>
            <person name="Akdeniz Z."/>
        </authorList>
    </citation>
    <scope>NUCLEOTIDE SEQUENCE [LARGE SCALE GENOMIC DNA]</scope>
</reference>
<evidence type="ECO:0000313" key="5">
    <source>
        <dbReference type="EMBL" id="CAL6055390.1"/>
    </source>
</evidence>
<dbReference type="EMBL" id="CATOUU010000851">
    <property type="protein sequence ID" value="CAI9954783.1"/>
    <property type="molecule type" value="Genomic_DNA"/>
</dbReference>
<evidence type="ECO:0000313" key="3">
    <source>
        <dbReference type="EMBL" id="CAI9954795.1"/>
    </source>
</evidence>
<organism evidence="3">
    <name type="scientific">Hexamita inflata</name>
    <dbReference type="NCBI Taxonomy" id="28002"/>
    <lineage>
        <taxon>Eukaryota</taxon>
        <taxon>Metamonada</taxon>
        <taxon>Diplomonadida</taxon>
        <taxon>Hexamitidae</taxon>
        <taxon>Hexamitinae</taxon>
        <taxon>Hexamita</taxon>
    </lineage>
</organism>
<sequence>MWPFRPVHLKANIFLIASIINFNDTASDALQQWKFSRYNSISRSLERFKVGLPIHSQNAVRGLEPKSRRARNEQFHPLVGIYVDAAAGSCGGLRLGVSQDVLRFIGGWSGELQFSSRCYSYVLGVGMVKYSILNDMLCLFDYL</sequence>
<name>A0AA86Q9E6_9EUKA</name>
<dbReference type="EMBL" id="CATOUU010000851">
    <property type="protein sequence ID" value="CAI9954789.1"/>
    <property type="molecule type" value="Genomic_DNA"/>
</dbReference>
<evidence type="ECO:0000313" key="4">
    <source>
        <dbReference type="EMBL" id="CAL6055378.1"/>
    </source>
</evidence>
<protein>
    <submittedName>
        <fullName evidence="4">Hypothetical_protein</fullName>
    </submittedName>
</protein>
<dbReference type="Proteomes" id="UP001642409">
    <property type="component" value="Unassembled WGS sequence"/>
</dbReference>